<dbReference type="RefSeq" id="WP_160759411.1">
    <property type="nucleotide sequence ID" value="NZ_BAAADZ010000002.1"/>
</dbReference>
<dbReference type="Gene3D" id="1.10.10.10">
    <property type="entry name" value="Winged helix-like DNA-binding domain superfamily/Winged helix DNA-binding domain"/>
    <property type="match status" value="1"/>
</dbReference>
<dbReference type="GO" id="GO:0032259">
    <property type="term" value="P:methylation"/>
    <property type="evidence" value="ECO:0007669"/>
    <property type="project" value="UniProtKB-KW"/>
</dbReference>
<sequence length="166" mass="18135">MGKRKTALDHLSSGREPHIVHLIPPGAPGYREADGGAMVVSSPAEVNAMVRRLRSGELVTLDGLRAAIARRYSVAVACPVSTAIFLNMCARAAEEQREMGMPDAELTPWWRVLKKGGFLNPKYPGGTDYQTMLLEAEGVRVSPLRRQPAVFDFAERAPVDPLEARP</sequence>
<organism evidence="2 3">
    <name type="scientific">Erythrobacter ramosus</name>
    <dbReference type="NCBI Taxonomy" id="35811"/>
    <lineage>
        <taxon>Bacteria</taxon>
        <taxon>Pseudomonadati</taxon>
        <taxon>Pseudomonadota</taxon>
        <taxon>Alphaproteobacteria</taxon>
        <taxon>Sphingomonadales</taxon>
        <taxon>Erythrobacteraceae</taxon>
        <taxon>Erythrobacter/Porphyrobacter group</taxon>
        <taxon>Erythrobacter</taxon>
    </lineage>
</organism>
<dbReference type="EMBL" id="JACICE010000001">
    <property type="protein sequence ID" value="MBB3775110.1"/>
    <property type="molecule type" value="Genomic_DNA"/>
</dbReference>
<dbReference type="Proteomes" id="UP000548685">
    <property type="component" value="Unassembled WGS sequence"/>
</dbReference>
<evidence type="ECO:0000313" key="2">
    <source>
        <dbReference type="EMBL" id="MXP37262.1"/>
    </source>
</evidence>
<comment type="caution">
    <text evidence="2">The sequence shown here is derived from an EMBL/GenBank/DDBJ whole genome shotgun (WGS) entry which is preliminary data.</text>
</comment>
<evidence type="ECO:0000313" key="4">
    <source>
        <dbReference type="Proteomes" id="UP000548685"/>
    </source>
</evidence>
<proteinExistence type="predicted"/>
<keyword evidence="4" id="KW-1185">Reference proteome</keyword>
<reference evidence="1 4" key="2">
    <citation type="submission" date="2020-08" db="EMBL/GenBank/DDBJ databases">
        <title>Genomic Encyclopedia of Type Strains, Phase IV (KMG-IV): sequencing the most valuable type-strain genomes for metagenomic binning, comparative biology and taxonomic classification.</title>
        <authorList>
            <person name="Goeker M."/>
        </authorList>
    </citation>
    <scope>NUCLEOTIDE SEQUENCE [LARGE SCALE GENOMIC DNA]</scope>
    <source>
        <strain evidence="1 4">DSM 8510</strain>
    </source>
</reference>
<protein>
    <submittedName>
        <fullName evidence="2">6-O-methylguanine DNA methyltransferase</fullName>
    </submittedName>
</protein>
<evidence type="ECO:0000313" key="1">
    <source>
        <dbReference type="EMBL" id="MBB3775110.1"/>
    </source>
</evidence>
<dbReference type="AlphaFoldDB" id="A0A6I4UEE7"/>
<dbReference type="SUPFAM" id="SSF46767">
    <property type="entry name" value="Methylated DNA-protein cysteine methyltransferase, C-terminal domain"/>
    <property type="match status" value="1"/>
</dbReference>
<evidence type="ECO:0000313" key="3">
    <source>
        <dbReference type="Proteomes" id="UP000430021"/>
    </source>
</evidence>
<dbReference type="GO" id="GO:0008168">
    <property type="term" value="F:methyltransferase activity"/>
    <property type="evidence" value="ECO:0007669"/>
    <property type="project" value="UniProtKB-KW"/>
</dbReference>
<dbReference type="OrthoDB" id="675048at2"/>
<name>A0A6I4UEE7_9SPHN</name>
<keyword evidence="2" id="KW-0489">Methyltransferase</keyword>
<gene>
    <name evidence="1" type="ORF">FHS52_001053</name>
    <name evidence="2" type="ORF">GRI59_01380</name>
</gene>
<accession>A0A6I4UEE7</accession>
<dbReference type="EMBL" id="WTYB01000001">
    <property type="protein sequence ID" value="MXP37262.1"/>
    <property type="molecule type" value="Genomic_DNA"/>
</dbReference>
<reference evidence="2 3" key="1">
    <citation type="submission" date="2019-12" db="EMBL/GenBank/DDBJ databases">
        <title>Genomic-based taxomic classification of the family Erythrobacteraceae.</title>
        <authorList>
            <person name="Xu L."/>
        </authorList>
    </citation>
    <scope>NUCLEOTIDE SEQUENCE [LARGE SCALE GENOMIC DNA]</scope>
    <source>
        <strain evidence="2 3">JCM 10282</strain>
    </source>
</reference>
<dbReference type="InterPro" id="IPR036388">
    <property type="entry name" value="WH-like_DNA-bd_sf"/>
</dbReference>
<dbReference type="InterPro" id="IPR036217">
    <property type="entry name" value="MethylDNA_cys_MeTrfase_DNAb"/>
</dbReference>
<keyword evidence="2" id="KW-0808">Transferase</keyword>
<dbReference type="Proteomes" id="UP000430021">
    <property type="component" value="Unassembled WGS sequence"/>
</dbReference>